<evidence type="ECO:0000313" key="3">
    <source>
        <dbReference type="Proteomes" id="UP001519924"/>
    </source>
</evidence>
<feature type="signal peptide" evidence="1">
    <location>
        <begin position="1"/>
        <end position="42"/>
    </location>
</feature>
<keyword evidence="3" id="KW-1185">Reference proteome</keyword>
<feature type="chain" id="PRO_5045522121" evidence="1">
    <location>
        <begin position="43"/>
        <end position="173"/>
    </location>
</feature>
<keyword evidence="1" id="KW-0732">Signal</keyword>
<name>A0ABS7F2G1_9PROT</name>
<dbReference type="RefSeq" id="WP_220117545.1">
    <property type="nucleotide sequence ID" value="NZ_JAHZUY010000022.1"/>
</dbReference>
<gene>
    <name evidence="2" type="ORF">K1J50_09855</name>
</gene>
<reference evidence="2 3" key="1">
    <citation type="submission" date="2021-08" db="EMBL/GenBank/DDBJ databases">
        <title>Caldovatus sediminis gen. nov., sp. nov., a moderately thermophilic bacterium isolated from a hot spring.</title>
        <authorList>
            <person name="Hu C.-J."/>
            <person name="Li W.-J."/>
            <person name="Xian W.-D."/>
        </authorList>
    </citation>
    <scope>NUCLEOTIDE SEQUENCE [LARGE SCALE GENOMIC DNA]</scope>
    <source>
        <strain evidence="2 3">SYSU G05006</strain>
    </source>
</reference>
<evidence type="ECO:0000256" key="1">
    <source>
        <dbReference type="SAM" id="SignalP"/>
    </source>
</evidence>
<dbReference type="EMBL" id="JAHZUY010000022">
    <property type="protein sequence ID" value="MBW8269791.1"/>
    <property type="molecule type" value="Genomic_DNA"/>
</dbReference>
<dbReference type="Proteomes" id="UP001519924">
    <property type="component" value="Unassembled WGS sequence"/>
</dbReference>
<proteinExistence type="predicted"/>
<comment type="caution">
    <text evidence="2">The sequence shown here is derived from an EMBL/GenBank/DDBJ whole genome shotgun (WGS) entry which is preliminary data.</text>
</comment>
<organism evidence="2 3">
    <name type="scientific">Caldovatus aquaticus</name>
    <dbReference type="NCBI Taxonomy" id="2865671"/>
    <lineage>
        <taxon>Bacteria</taxon>
        <taxon>Pseudomonadati</taxon>
        <taxon>Pseudomonadota</taxon>
        <taxon>Alphaproteobacteria</taxon>
        <taxon>Acetobacterales</taxon>
        <taxon>Roseomonadaceae</taxon>
        <taxon>Caldovatus</taxon>
    </lineage>
</organism>
<accession>A0ABS7F2G1</accession>
<protein>
    <submittedName>
        <fullName evidence="2">Uncharacterized protein</fullName>
    </submittedName>
</protein>
<evidence type="ECO:0000313" key="2">
    <source>
        <dbReference type="EMBL" id="MBW8269791.1"/>
    </source>
</evidence>
<sequence length="173" mass="17679">MPRAGACRGGRIVTRRGTAPLPRLPAFLLLGAALLAPGAARAAEETPGAAALLGQPVAALLGQPGVALGLRLAGGGWQHALAEAARLPGPPLRRAADGRHLFAWGCAPEAGCGARGLFLAWDPQGGRVFAALVENGQPVLFVPPRRSREWPAALAAPVQAFDAGVAGRLRFGR</sequence>